<dbReference type="PRINTS" id="PR00420">
    <property type="entry name" value="RNGMNOXGNASE"/>
</dbReference>
<reference evidence="4 5" key="1">
    <citation type="submission" date="2020-03" db="EMBL/GenBank/DDBJ databases">
        <title>Whole genome shotgun sequence of Phytohabitans rumicis NBRC 108638.</title>
        <authorList>
            <person name="Komaki H."/>
            <person name="Tamura T."/>
        </authorList>
    </citation>
    <scope>NUCLEOTIDE SEQUENCE [LARGE SCALE GENOMIC DNA]</scope>
    <source>
        <strain evidence="4 5">NBRC 108638</strain>
    </source>
</reference>
<dbReference type="Proteomes" id="UP000482960">
    <property type="component" value="Unassembled WGS sequence"/>
</dbReference>
<gene>
    <name evidence="4" type="ORF">Prum_014450</name>
</gene>
<protein>
    <recommendedName>
        <fullName evidence="3">FAD-binding domain-containing protein</fullName>
    </recommendedName>
</protein>
<dbReference type="PANTHER" id="PTHR43476:SF3">
    <property type="entry name" value="FAD-BINDING MONOOXYGENASE"/>
    <property type="match status" value="1"/>
</dbReference>
<dbReference type="PANTHER" id="PTHR43476">
    <property type="entry name" value="3-(3-HYDROXY-PHENYL)PROPIONATE/3-HYDROXYCINNAMIC ACID HYDROXYLASE"/>
    <property type="match status" value="1"/>
</dbReference>
<dbReference type="InterPro" id="IPR050631">
    <property type="entry name" value="PheA/TfdB_FAD_monoxygenase"/>
</dbReference>
<dbReference type="GO" id="GO:0019622">
    <property type="term" value="P:3-(3-hydroxy)phenylpropionate catabolic process"/>
    <property type="evidence" value="ECO:0007669"/>
    <property type="project" value="TreeGrafter"/>
</dbReference>
<reference evidence="4 5" key="2">
    <citation type="submission" date="2020-03" db="EMBL/GenBank/DDBJ databases">
        <authorList>
            <person name="Ichikawa N."/>
            <person name="Kimura A."/>
            <person name="Kitahashi Y."/>
            <person name="Uohara A."/>
        </authorList>
    </citation>
    <scope>NUCLEOTIDE SEQUENCE [LARGE SCALE GENOMIC DNA]</scope>
    <source>
        <strain evidence="4 5">NBRC 108638</strain>
    </source>
</reference>
<feature type="region of interest" description="Disordered" evidence="2">
    <location>
        <begin position="166"/>
        <end position="186"/>
    </location>
</feature>
<name>A0A6V8KRP1_9ACTN</name>
<evidence type="ECO:0000259" key="3">
    <source>
        <dbReference type="Pfam" id="PF01494"/>
    </source>
</evidence>
<organism evidence="4 5">
    <name type="scientific">Phytohabitans rumicis</name>
    <dbReference type="NCBI Taxonomy" id="1076125"/>
    <lineage>
        <taxon>Bacteria</taxon>
        <taxon>Bacillati</taxon>
        <taxon>Actinomycetota</taxon>
        <taxon>Actinomycetes</taxon>
        <taxon>Micromonosporales</taxon>
        <taxon>Micromonosporaceae</taxon>
    </lineage>
</organism>
<feature type="domain" description="FAD-binding" evidence="3">
    <location>
        <begin position="55"/>
        <end position="140"/>
    </location>
</feature>
<accession>A0A6V8KRP1</accession>
<dbReference type="SUPFAM" id="SSF51905">
    <property type="entry name" value="FAD/NAD(P)-binding domain"/>
    <property type="match status" value="1"/>
</dbReference>
<dbReference type="Pfam" id="PF01494">
    <property type="entry name" value="FAD_binding_3"/>
    <property type="match status" value="1"/>
</dbReference>
<dbReference type="InterPro" id="IPR036188">
    <property type="entry name" value="FAD/NAD-bd_sf"/>
</dbReference>
<dbReference type="Gene3D" id="3.50.50.60">
    <property type="entry name" value="FAD/NAD(P)-binding domain"/>
    <property type="match status" value="1"/>
</dbReference>
<dbReference type="GO" id="GO:0008688">
    <property type="term" value="F:3-(3-hydroxyphenyl)propionate hydroxylase activity"/>
    <property type="evidence" value="ECO:0007669"/>
    <property type="project" value="TreeGrafter"/>
</dbReference>
<keyword evidence="5" id="KW-1185">Reference proteome</keyword>
<dbReference type="GO" id="GO:0071949">
    <property type="term" value="F:FAD binding"/>
    <property type="evidence" value="ECO:0007669"/>
    <property type="project" value="InterPro"/>
</dbReference>
<feature type="compositionally biased region" description="Pro residues" evidence="2">
    <location>
        <begin position="170"/>
        <end position="179"/>
    </location>
</feature>
<proteinExistence type="predicted"/>
<evidence type="ECO:0000256" key="1">
    <source>
        <dbReference type="ARBA" id="ARBA00023002"/>
    </source>
</evidence>
<evidence type="ECO:0000313" key="5">
    <source>
        <dbReference type="Proteomes" id="UP000482960"/>
    </source>
</evidence>
<dbReference type="InterPro" id="IPR002938">
    <property type="entry name" value="FAD-bd"/>
</dbReference>
<dbReference type="AlphaFoldDB" id="A0A6V8KRP1"/>
<sequence>MVFLGHYTRPALWVRLTGDRVRMEFKIMPGDDRKEIVTPAAIARISRGVLTPENFTPDRTAVYTFRALVAERWRVGNVFLAGDASHQAPPLFGQGLCAGLRDVVNLAWKLRLVATGRASEDLLDTYESERRPHARYWVERAATMAGLIQTTDPDTAAGRDAHLRANPAAAAPPPAPPLGPGLHTGARDERAGRLSIQPVLADGQRLDDLVGVRFLLATSPQLLDGLAPDTRAAVEADPETVVLTAPKQVGQLLASVEAPAVVVRPDRYILGVADTAADLESLLRLLPMTSPRGDAAAVPVPPSR</sequence>
<comment type="caution">
    <text evidence="4">The sequence shown here is derived from an EMBL/GenBank/DDBJ whole genome shotgun (WGS) entry which is preliminary data.</text>
</comment>
<dbReference type="Gene3D" id="3.30.9.10">
    <property type="entry name" value="D-Amino Acid Oxidase, subunit A, domain 2"/>
    <property type="match status" value="1"/>
</dbReference>
<dbReference type="EMBL" id="BLPG01000001">
    <property type="protein sequence ID" value="GFJ87803.1"/>
    <property type="molecule type" value="Genomic_DNA"/>
</dbReference>
<keyword evidence="1" id="KW-0560">Oxidoreductase</keyword>
<evidence type="ECO:0000256" key="2">
    <source>
        <dbReference type="SAM" id="MobiDB-lite"/>
    </source>
</evidence>
<evidence type="ECO:0000313" key="4">
    <source>
        <dbReference type="EMBL" id="GFJ87803.1"/>
    </source>
</evidence>